<keyword evidence="4 6" id="KW-0479">Metal-binding</keyword>
<gene>
    <name evidence="7" type="ORF">SLS63_001702</name>
</gene>
<dbReference type="InterPro" id="IPR017972">
    <property type="entry name" value="Cyt_P450_CS"/>
</dbReference>
<dbReference type="PANTHER" id="PTHR24305:SF166">
    <property type="entry name" value="CYTOCHROME P450 12A4, MITOCHONDRIAL-RELATED"/>
    <property type="match status" value="1"/>
</dbReference>
<dbReference type="PRINTS" id="PR00463">
    <property type="entry name" value="EP450I"/>
</dbReference>
<evidence type="ECO:0000256" key="5">
    <source>
        <dbReference type="ARBA" id="ARBA00023004"/>
    </source>
</evidence>
<dbReference type="Pfam" id="PF00067">
    <property type="entry name" value="p450"/>
    <property type="match status" value="1"/>
</dbReference>
<keyword evidence="6" id="KW-0503">Monooxygenase</keyword>
<evidence type="ECO:0000256" key="1">
    <source>
        <dbReference type="ARBA" id="ARBA00001971"/>
    </source>
</evidence>
<accession>A0ABR1PL33</accession>
<dbReference type="InterPro" id="IPR036396">
    <property type="entry name" value="Cyt_P450_sf"/>
</dbReference>
<keyword evidence="6" id="KW-0560">Oxidoreductase</keyword>
<evidence type="ECO:0000256" key="2">
    <source>
        <dbReference type="ARBA" id="ARBA00010617"/>
    </source>
</evidence>
<dbReference type="PROSITE" id="PS00086">
    <property type="entry name" value="CYTOCHROME_P450"/>
    <property type="match status" value="1"/>
</dbReference>
<evidence type="ECO:0000256" key="3">
    <source>
        <dbReference type="ARBA" id="ARBA00022617"/>
    </source>
</evidence>
<dbReference type="InterPro" id="IPR001128">
    <property type="entry name" value="Cyt_P450"/>
</dbReference>
<evidence type="ECO:0000313" key="7">
    <source>
        <dbReference type="EMBL" id="KAK7739359.1"/>
    </source>
</evidence>
<dbReference type="PRINTS" id="PR00385">
    <property type="entry name" value="P450"/>
</dbReference>
<keyword evidence="8" id="KW-1185">Reference proteome</keyword>
<comment type="cofactor">
    <cofactor evidence="1">
        <name>heme</name>
        <dbReference type="ChEBI" id="CHEBI:30413"/>
    </cofactor>
</comment>
<evidence type="ECO:0000313" key="8">
    <source>
        <dbReference type="Proteomes" id="UP001430848"/>
    </source>
</evidence>
<keyword evidence="5 6" id="KW-0408">Iron</keyword>
<comment type="similarity">
    <text evidence="2 6">Belongs to the cytochrome P450 family.</text>
</comment>
<organism evidence="7 8">
    <name type="scientific">Diaporthe eres</name>
    <name type="common">Phomopsis oblonga</name>
    <dbReference type="NCBI Taxonomy" id="83184"/>
    <lineage>
        <taxon>Eukaryota</taxon>
        <taxon>Fungi</taxon>
        <taxon>Dikarya</taxon>
        <taxon>Ascomycota</taxon>
        <taxon>Pezizomycotina</taxon>
        <taxon>Sordariomycetes</taxon>
        <taxon>Sordariomycetidae</taxon>
        <taxon>Diaporthales</taxon>
        <taxon>Diaporthaceae</taxon>
        <taxon>Diaporthe</taxon>
        <taxon>Diaporthe eres species complex</taxon>
    </lineage>
</organism>
<sequence>MSAVLATEPKLQVVLDSLWERFDEFAKTKQPINLTKWSSYFTYDVVGTLCISEPLGFIRDRGDKIGFISGVHEAFYWCANLGYLPWQAAWVVNPVMDYLAPRLGLGIANYRRGFLRVTVEKVLQRMNDKTKGQRERDMLDHFLDMKGPQGQPVTLPELLADVGNLFAAGADTSSVAIRVVLLPLLTDPARYQRLKSEIDAAKAAAGIMGDAEKALSYHDIKDLPFLSACVKEGSRMHPSIIWQLPRKAPSEGINIEGHYISPSATVSMSPLAQNRCQAIFGEDADEWRPERWIAGEGNPPERIKEMDKNLATFGYGSRTCVGRNLATFEVYKFIAQLLSRYDVELEDANKPLEVRSLWFAEVYDMNIRLNLRD</sequence>
<dbReference type="InterPro" id="IPR050121">
    <property type="entry name" value="Cytochrome_P450_monoxygenase"/>
</dbReference>
<protein>
    <recommendedName>
        <fullName evidence="9">Cytochrome P450</fullName>
    </recommendedName>
</protein>
<reference evidence="7 8" key="1">
    <citation type="submission" date="2024-02" db="EMBL/GenBank/DDBJ databases">
        <title>De novo assembly and annotation of 12 fungi associated with fruit tree decline syndrome in Ontario, Canada.</title>
        <authorList>
            <person name="Sulman M."/>
            <person name="Ellouze W."/>
            <person name="Ilyukhin E."/>
        </authorList>
    </citation>
    <scope>NUCLEOTIDE SEQUENCE [LARGE SCALE GENOMIC DNA]</scope>
    <source>
        <strain evidence="7 8">M169</strain>
    </source>
</reference>
<evidence type="ECO:0008006" key="9">
    <source>
        <dbReference type="Google" id="ProtNLM"/>
    </source>
</evidence>
<proteinExistence type="inferred from homology"/>
<dbReference type="EMBL" id="JAKNSF020000004">
    <property type="protein sequence ID" value="KAK7739359.1"/>
    <property type="molecule type" value="Genomic_DNA"/>
</dbReference>
<evidence type="ECO:0000256" key="4">
    <source>
        <dbReference type="ARBA" id="ARBA00022723"/>
    </source>
</evidence>
<dbReference type="PANTHER" id="PTHR24305">
    <property type="entry name" value="CYTOCHROME P450"/>
    <property type="match status" value="1"/>
</dbReference>
<name>A0ABR1PL33_DIAER</name>
<comment type="caution">
    <text evidence="7">The sequence shown here is derived from an EMBL/GenBank/DDBJ whole genome shotgun (WGS) entry which is preliminary data.</text>
</comment>
<evidence type="ECO:0000256" key="6">
    <source>
        <dbReference type="RuleBase" id="RU000461"/>
    </source>
</evidence>
<dbReference type="SUPFAM" id="SSF48264">
    <property type="entry name" value="Cytochrome P450"/>
    <property type="match status" value="1"/>
</dbReference>
<dbReference type="InterPro" id="IPR002401">
    <property type="entry name" value="Cyt_P450_E_grp-I"/>
</dbReference>
<keyword evidence="3 6" id="KW-0349">Heme</keyword>
<dbReference type="Proteomes" id="UP001430848">
    <property type="component" value="Unassembled WGS sequence"/>
</dbReference>
<dbReference type="Gene3D" id="1.10.630.10">
    <property type="entry name" value="Cytochrome P450"/>
    <property type="match status" value="1"/>
</dbReference>